<dbReference type="AlphaFoldDB" id="A0A8H7KFT7"/>
<organism evidence="1 2">
    <name type="scientific">Agaricus bisporus var. burnettii</name>
    <dbReference type="NCBI Taxonomy" id="192524"/>
    <lineage>
        <taxon>Eukaryota</taxon>
        <taxon>Fungi</taxon>
        <taxon>Dikarya</taxon>
        <taxon>Basidiomycota</taxon>
        <taxon>Agaricomycotina</taxon>
        <taxon>Agaricomycetes</taxon>
        <taxon>Agaricomycetidae</taxon>
        <taxon>Agaricales</taxon>
        <taxon>Agaricineae</taxon>
        <taxon>Agaricaceae</taxon>
        <taxon>Agaricus</taxon>
    </lineage>
</organism>
<accession>A0A8H7KFT7</accession>
<evidence type="ECO:0000313" key="1">
    <source>
        <dbReference type="EMBL" id="KAF7771019.1"/>
    </source>
</evidence>
<proteinExistence type="predicted"/>
<comment type="caution">
    <text evidence="1">The sequence shown here is derived from an EMBL/GenBank/DDBJ whole genome shotgun (WGS) entry which is preliminary data.</text>
</comment>
<gene>
    <name evidence="1" type="ORF">Agabi119p4_6993</name>
</gene>
<sequence>MDIKFMGSGWVANAILYYITNYITKTQIPLHVAYTSLKVAAQKLSEINSDSVDHESSAKALLQKSGFALLSNQELSSQQVASYLIGLPDYYTSHAYRNFYWLPFENYISSQIPDAELEVESTDTNSDELYDSFPNSVTGEQNGNDSTDFVAIQGDGMGNLTTAAGKVADYVYCPIEFECMNLFDFVSYVDVVKISNATFDYGHQHRNLFQFLSLHPSYQTHGTRKRLPSTKFVPVPCGSQLPKRKDPAQYKRYCRTMLMLFKPWRHANQLKIDSGWDSSFEVFINSASLEIKTKLKNIDLLQQCKDIGIEEAQNRRKSSNSFLSQFQESASVDESDLSSELETQALDILEHITSTQSYQSNKIEKSKKNY</sequence>
<reference evidence="1 2" key="1">
    <citation type="journal article" name="Sci. Rep.">
        <title>Telomere-to-telomere assembled and centromere annotated genomes of the two main subspecies of the button mushroom Agaricus bisporus reveal especially polymorphic chromosome ends.</title>
        <authorList>
            <person name="Sonnenberg A.S.M."/>
            <person name="Sedaghat-Telgerd N."/>
            <person name="Lavrijssen B."/>
            <person name="Ohm R.A."/>
            <person name="Hendrickx P.M."/>
            <person name="Scholtmeijer K."/>
            <person name="Baars J.J.P."/>
            <person name="van Peer A."/>
        </authorList>
    </citation>
    <scope>NUCLEOTIDE SEQUENCE [LARGE SCALE GENOMIC DNA]</scope>
    <source>
        <strain evidence="1 2">H119_p4</strain>
    </source>
</reference>
<name>A0A8H7KFT7_AGABI</name>
<dbReference type="Proteomes" id="UP000629468">
    <property type="component" value="Unassembled WGS sequence"/>
</dbReference>
<protein>
    <submittedName>
        <fullName evidence="1">Uncharacterized protein</fullName>
    </submittedName>
</protein>
<dbReference type="EMBL" id="JABXXO010000009">
    <property type="protein sequence ID" value="KAF7771019.1"/>
    <property type="molecule type" value="Genomic_DNA"/>
</dbReference>
<evidence type="ECO:0000313" key="2">
    <source>
        <dbReference type="Proteomes" id="UP000629468"/>
    </source>
</evidence>